<evidence type="ECO:0000313" key="4">
    <source>
        <dbReference type="Proteomes" id="UP000509510"/>
    </source>
</evidence>
<feature type="region of interest" description="Disordered" evidence="1">
    <location>
        <begin position="198"/>
        <end position="232"/>
    </location>
</feature>
<keyword evidence="2" id="KW-0472">Membrane</keyword>
<keyword evidence="2" id="KW-0812">Transmembrane</keyword>
<evidence type="ECO:0000256" key="2">
    <source>
        <dbReference type="SAM" id="Phobius"/>
    </source>
</evidence>
<gene>
    <name evidence="3" type="ORF">TRUGW13939_05556</name>
</gene>
<keyword evidence="2" id="KW-1133">Transmembrane helix</keyword>
<name>A0A7H8QWG5_TALRU</name>
<dbReference type="GeneID" id="55993053"/>
<protein>
    <recommendedName>
        <fullName evidence="5">Mid2 domain-containing protein</fullName>
    </recommendedName>
</protein>
<accession>A0A7H8QWG5</accession>
<sequence length="335" mass="35788">MAASTRDLLIKLPTSTILETRLSTTTSGVPALTTVLNLPSSCLADIWLDFCYVPSTSDSDVISDIYDYVRLGPRLWDSNCFPLGYSPETTDSVFYSPGVCPQSYIQACSSKFTAGTVTETQAICCPTDYSCQKNTDWPWRLTNQCVFRLSSTSIFLITNSLAGPISSVTETATSGYEINAYGISIRYQSSDFVSAPTKISSSSTSPSTAATTGTSPPTLIATSAPETNHPSGLSSGAGAGIGVGVTIAVFALVGSGLFYFFRRRRSTSTTYEATSVTPMTPTPPTPPSESHDRSELVGSQVYTEHEFEHIPRQDVVTLAQPPSHSDLVRPGSGKE</sequence>
<evidence type="ECO:0000256" key="1">
    <source>
        <dbReference type="SAM" id="MobiDB-lite"/>
    </source>
</evidence>
<feature type="compositionally biased region" description="Low complexity" evidence="1">
    <location>
        <begin position="198"/>
        <end position="218"/>
    </location>
</feature>
<proteinExistence type="predicted"/>
<evidence type="ECO:0008006" key="5">
    <source>
        <dbReference type="Google" id="ProtNLM"/>
    </source>
</evidence>
<organism evidence="3 4">
    <name type="scientific">Talaromyces rugulosus</name>
    <name type="common">Penicillium rugulosum</name>
    <dbReference type="NCBI Taxonomy" id="121627"/>
    <lineage>
        <taxon>Eukaryota</taxon>
        <taxon>Fungi</taxon>
        <taxon>Dikarya</taxon>
        <taxon>Ascomycota</taxon>
        <taxon>Pezizomycotina</taxon>
        <taxon>Eurotiomycetes</taxon>
        <taxon>Eurotiomycetidae</taxon>
        <taxon>Eurotiales</taxon>
        <taxon>Trichocomaceae</taxon>
        <taxon>Talaromyces</taxon>
        <taxon>Talaromyces sect. Islandici</taxon>
    </lineage>
</organism>
<feature type="compositionally biased region" description="Polar residues" evidence="1">
    <location>
        <begin position="220"/>
        <end position="230"/>
    </location>
</feature>
<feature type="region of interest" description="Disordered" evidence="1">
    <location>
        <begin position="312"/>
        <end position="335"/>
    </location>
</feature>
<keyword evidence="4" id="KW-1185">Reference proteome</keyword>
<feature type="region of interest" description="Disordered" evidence="1">
    <location>
        <begin position="270"/>
        <end position="299"/>
    </location>
</feature>
<reference evidence="4" key="1">
    <citation type="submission" date="2020-06" db="EMBL/GenBank/DDBJ databases">
        <title>A chromosome-scale genome assembly of Talaromyces rugulosus W13939.</title>
        <authorList>
            <person name="Wang B."/>
            <person name="Guo L."/>
            <person name="Ye K."/>
            <person name="Wang L."/>
        </authorList>
    </citation>
    <scope>NUCLEOTIDE SEQUENCE [LARGE SCALE GENOMIC DNA]</scope>
    <source>
        <strain evidence="4">W13939</strain>
    </source>
</reference>
<evidence type="ECO:0000313" key="3">
    <source>
        <dbReference type="EMBL" id="QKX58434.1"/>
    </source>
</evidence>
<dbReference type="Proteomes" id="UP000509510">
    <property type="component" value="Chromosome III"/>
</dbReference>
<dbReference type="KEGG" id="trg:TRUGW13939_05556"/>
<dbReference type="OrthoDB" id="4499456at2759"/>
<dbReference type="AlphaFoldDB" id="A0A7H8QWG5"/>
<feature type="transmembrane region" description="Helical" evidence="2">
    <location>
        <begin position="237"/>
        <end position="261"/>
    </location>
</feature>
<dbReference type="RefSeq" id="XP_035344612.1">
    <property type="nucleotide sequence ID" value="XM_035488719.1"/>
</dbReference>
<dbReference type="EMBL" id="CP055900">
    <property type="protein sequence ID" value="QKX58434.1"/>
    <property type="molecule type" value="Genomic_DNA"/>
</dbReference>